<dbReference type="InterPro" id="IPR011234">
    <property type="entry name" value="Fumarylacetoacetase-like_C"/>
</dbReference>
<evidence type="ECO:0000313" key="6">
    <source>
        <dbReference type="Proteomes" id="UP000184226"/>
    </source>
</evidence>
<dbReference type="Proteomes" id="UP000184226">
    <property type="component" value="Unassembled WGS sequence"/>
</dbReference>
<dbReference type="PANTHER" id="PTHR42796">
    <property type="entry name" value="FUMARYLACETOACETATE HYDROLASE DOMAIN-CONTAINING PROTEIN 2A-RELATED"/>
    <property type="match status" value="1"/>
</dbReference>
<dbReference type="GO" id="GO:0046872">
    <property type="term" value="F:metal ion binding"/>
    <property type="evidence" value="ECO:0007669"/>
    <property type="project" value="UniProtKB-KW"/>
</dbReference>
<dbReference type="GO" id="GO:0044281">
    <property type="term" value="P:small molecule metabolic process"/>
    <property type="evidence" value="ECO:0007669"/>
    <property type="project" value="UniProtKB-ARBA"/>
</dbReference>
<dbReference type="PANTHER" id="PTHR42796:SF4">
    <property type="entry name" value="FUMARYLACETOACETATE HYDROLASE DOMAIN-CONTAINING PROTEIN 2A"/>
    <property type="match status" value="1"/>
</dbReference>
<dbReference type="GO" id="GO:0003824">
    <property type="term" value="F:catalytic activity"/>
    <property type="evidence" value="ECO:0007669"/>
    <property type="project" value="InterPro"/>
</dbReference>
<evidence type="ECO:0000259" key="4">
    <source>
        <dbReference type="Pfam" id="PF01557"/>
    </source>
</evidence>
<gene>
    <name evidence="5" type="ORF">SAMN04488135_101521</name>
</gene>
<dbReference type="OrthoDB" id="9805307at2"/>
<dbReference type="FunFam" id="3.90.850.10:FF:000012">
    <property type="entry name" value="Putative 2-hydroxyhepta-2,4-diene-1,7-dioate isomerase"/>
    <property type="match status" value="1"/>
</dbReference>
<evidence type="ECO:0000256" key="2">
    <source>
        <dbReference type="ARBA" id="ARBA00010211"/>
    </source>
</evidence>
<comment type="similarity">
    <text evidence="2">Belongs to the FAH family.</text>
</comment>
<dbReference type="EMBL" id="FQXE01000001">
    <property type="protein sequence ID" value="SHG88632.1"/>
    <property type="molecule type" value="Genomic_DNA"/>
</dbReference>
<dbReference type="STRING" id="658167.SAMN04488135_101521"/>
<evidence type="ECO:0000256" key="3">
    <source>
        <dbReference type="ARBA" id="ARBA00022723"/>
    </source>
</evidence>
<proteinExistence type="inferred from homology"/>
<dbReference type="Gene3D" id="3.90.850.10">
    <property type="entry name" value="Fumarylacetoacetase-like, C-terminal domain"/>
    <property type="match status" value="1"/>
</dbReference>
<keyword evidence="6" id="KW-1185">Reference proteome</keyword>
<reference evidence="5 6" key="1">
    <citation type="submission" date="2016-11" db="EMBL/GenBank/DDBJ databases">
        <authorList>
            <person name="Jaros S."/>
            <person name="Januszkiewicz K."/>
            <person name="Wedrychowicz H."/>
        </authorList>
    </citation>
    <scope>NUCLEOTIDE SEQUENCE [LARGE SCALE GENOMIC DNA]</scope>
    <source>
        <strain evidence="5 6">CGMCC 1.10190</strain>
    </source>
</reference>
<keyword evidence="3" id="KW-0479">Metal-binding</keyword>
<comment type="cofactor">
    <cofactor evidence="1">
        <name>Mg(2+)</name>
        <dbReference type="ChEBI" id="CHEBI:18420"/>
    </cofactor>
</comment>
<evidence type="ECO:0000256" key="1">
    <source>
        <dbReference type="ARBA" id="ARBA00001946"/>
    </source>
</evidence>
<dbReference type="InterPro" id="IPR036663">
    <property type="entry name" value="Fumarylacetoacetase_C_sf"/>
</dbReference>
<dbReference type="AlphaFoldDB" id="A0A1M5NGL0"/>
<protein>
    <submittedName>
        <fullName evidence="5">2-keto-4-pentenoate hydratase/2-oxohepta-3-ene-1,7-dioic acid hydratase (Catechol pathway)</fullName>
    </submittedName>
</protein>
<name>A0A1M5NGL0_9BURK</name>
<dbReference type="Pfam" id="PF01557">
    <property type="entry name" value="FAA_hydrolase"/>
    <property type="match status" value="1"/>
</dbReference>
<dbReference type="SUPFAM" id="SSF56529">
    <property type="entry name" value="FAH"/>
    <property type="match status" value="1"/>
</dbReference>
<feature type="domain" description="Fumarylacetoacetase-like C-terminal" evidence="4">
    <location>
        <begin position="72"/>
        <end position="276"/>
    </location>
</feature>
<dbReference type="RefSeq" id="WP_073101490.1">
    <property type="nucleotide sequence ID" value="NZ_FQXE01000001.1"/>
</dbReference>
<organism evidence="5 6">
    <name type="scientific">Pollutimonas bauzanensis</name>
    <dbReference type="NCBI Taxonomy" id="658167"/>
    <lineage>
        <taxon>Bacteria</taxon>
        <taxon>Pseudomonadati</taxon>
        <taxon>Pseudomonadota</taxon>
        <taxon>Betaproteobacteria</taxon>
        <taxon>Burkholderiales</taxon>
        <taxon>Alcaligenaceae</taxon>
        <taxon>Pollutimonas</taxon>
    </lineage>
</organism>
<accession>A0A1M5NGL0</accession>
<evidence type="ECO:0000313" key="5">
    <source>
        <dbReference type="EMBL" id="SHG88632.1"/>
    </source>
</evidence>
<sequence length="285" mass="30779">MKLLRYGPVGSEKPGCLDAQGKLRDLSGKLPDITAQTLDPAQLKSLQAIDVASLPLVENPGRIGTPYSGIGKFICIGLNYSDHAAETGAEVPKEPILFNKWSVPTGPNDPVVIPKGSLKTDWEVELGVVIGSKARYVSLDEALKHVAGYCVVNDVSEREYQIERGGTWDKGKGCDTFGPVGPWLVTADEVADPQNLAMWLEVNGKRFQDGSTKTMIFDVAYLVHYISQFTTLYPGDLISTGTPPGVGLGQKPPLYLKAGDVMRLGIEGLGEQEQKVHAWDASLLD</sequence>
<dbReference type="InterPro" id="IPR051121">
    <property type="entry name" value="FAH"/>
</dbReference>